<dbReference type="InterPro" id="IPR036646">
    <property type="entry name" value="PGAM_B_sf"/>
</dbReference>
<evidence type="ECO:0000313" key="15">
    <source>
        <dbReference type="Proteomes" id="UP000176424"/>
    </source>
</evidence>
<keyword evidence="6 9" id="KW-0324">Glycolysis</keyword>
<comment type="similarity">
    <text evidence="4 9">Belongs to the BPG-independent phosphoglycerate mutase family.</text>
</comment>
<dbReference type="AlphaFoldDB" id="A0A1F4ZSE9"/>
<feature type="binding site" evidence="9 10">
    <location>
        <position position="187"/>
    </location>
    <ligand>
        <name>substrate</name>
    </ligand>
</feature>
<organism evidence="14 15">
    <name type="scientific">Candidatus Amesbacteria bacterium RIFOXYB1_FULL_44_23</name>
    <dbReference type="NCBI Taxonomy" id="1797263"/>
    <lineage>
        <taxon>Bacteria</taxon>
        <taxon>Candidatus Amesiibacteriota</taxon>
    </lineage>
</organism>
<evidence type="ECO:0000256" key="4">
    <source>
        <dbReference type="ARBA" id="ARBA00008819"/>
    </source>
</evidence>
<dbReference type="HAMAP" id="MF_01038">
    <property type="entry name" value="GpmI"/>
    <property type="match status" value="1"/>
</dbReference>
<feature type="binding site" evidence="9 10">
    <location>
        <position position="125"/>
    </location>
    <ligand>
        <name>substrate</name>
    </ligand>
</feature>
<dbReference type="InterPro" id="IPR005995">
    <property type="entry name" value="Pgm_bpd_ind"/>
</dbReference>
<keyword evidence="7 11" id="KW-0464">Manganese</keyword>
<dbReference type="InterPro" id="IPR011258">
    <property type="entry name" value="BPG-indep_PGM_N"/>
</dbReference>
<dbReference type="EMBL" id="MEXR01000037">
    <property type="protein sequence ID" value="OGD09180.1"/>
    <property type="molecule type" value="Genomic_DNA"/>
</dbReference>
<gene>
    <name evidence="9" type="primary">gpmI</name>
    <name evidence="14" type="ORF">A2397_04320</name>
</gene>
<dbReference type="PANTHER" id="PTHR31637:SF0">
    <property type="entry name" value="2,3-BISPHOSPHOGLYCERATE-INDEPENDENT PHOSPHOGLYCERATE MUTASE"/>
    <property type="match status" value="1"/>
</dbReference>
<dbReference type="EC" id="5.4.2.12" evidence="9"/>
<feature type="binding site" evidence="11">
    <location>
        <position position="14"/>
    </location>
    <ligand>
        <name>Mn(2+)</name>
        <dbReference type="ChEBI" id="CHEBI:29035"/>
        <label>2</label>
    </ligand>
</feature>
<dbReference type="GO" id="GO:0006096">
    <property type="term" value="P:glycolytic process"/>
    <property type="evidence" value="ECO:0007669"/>
    <property type="project" value="UniProtKB-UniRule"/>
</dbReference>
<evidence type="ECO:0000256" key="9">
    <source>
        <dbReference type="HAMAP-Rule" id="MF_01038"/>
    </source>
</evidence>
<feature type="binding site" evidence="11">
    <location>
        <position position="475"/>
    </location>
    <ligand>
        <name>Mn(2+)</name>
        <dbReference type="ChEBI" id="CHEBI:29035"/>
        <label>2</label>
    </ligand>
</feature>
<dbReference type="GO" id="GO:0005829">
    <property type="term" value="C:cytosol"/>
    <property type="evidence" value="ECO:0007669"/>
    <property type="project" value="TreeGrafter"/>
</dbReference>
<proteinExistence type="inferred from homology"/>
<dbReference type="Proteomes" id="UP000176424">
    <property type="component" value="Unassembled WGS sequence"/>
</dbReference>
<sequence>MFTRPKPVLLTIMDGWGMAPDGPGNAITQAKTPNIDYLWQNFLHTQLIAHGESVGLPKREPGNTETGHLNMGAGSIVYQDLPRINMSIADGSFFQNPALLKAAAHVKTNNSRFHIMGLIGGGGVHSDISHFFALLRFCHEQQLTEVYLHLFTDGRDSPPTVSMTYVNQLQTVMAREGVGQIASVAGRYYAMDRDFRWDRIQKTYLALAEGKGPTAPNIETAISTSYAAGKMDEFIEPTVILNSDGQPQPRVQKNDAAVFVNFRIDRPRELTKAFVLPDFEKTANVVGFDPYAVDYLKKHDIEDSQISKQKPFARGPRIENLFFVTLTEYETNLPVTIAYPPQAVEKPLGFIIAEQGLTQLRVAESEKERFVTYYFNGLKEEPFPKEERMIIPSPKVPTYDKKPEMSAHETTAKLVEAIASGKYDQIVINYANPDMVAHTGNLQAAIKAVETTDECIGQVYKAILEAGGVMLITADHGNAEEMINFTTGEVDTEHNANPVPLIIVGKDFQTGAQIAQGILADVAPTILSIMQIPLPLSMNGRNLISSVNQ</sequence>
<evidence type="ECO:0000256" key="6">
    <source>
        <dbReference type="ARBA" id="ARBA00023152"/>
    </source>
</evidence>
<feature type="binding site" evidence="11">
    <location>
        <position position="494"/>
    </location>
    <ligand>
        <name>Mn(2+)</name>
        <dbReference type="ChEBI" id="CHEBI:29035"/>
        <label>1</label>
    </ligand>
</feature>
<comment type="function">
    <text evidence="9">Catalyzes the interconversion of 2-phosphoglycerate and 3-phosphoglycerate.</text>
</comment>
<name>A0A1F4ZSE9_9BACT</name>
<evidence type="ECO:0000256" key="1">
    <source>
        <dbReference type="ARBA" id="ARBA00000370"/>
    </source>
</evidence>
<evidence type="ECO:0000313" key="14">
    <source>
        <dbReference type="EMBL" id="OGD09180.1"/>
    </source>
</evidence>
<dbReference type="Pfam" id="PF06415">
    <property type="entry name" value="iPGM_N"/>
    <property type="match status" value="1"/>
</dbReference>
<dbReference type="Pfam" id="PF01676">
    <property type="entry name" value="Metalloenzyme"/>
    <property type="match status" value="1"/>
</dbReference>
<evidence type="ECO:0000256" key="11">
    <source>
        <dbReference type="PIRSR" id="PIRSR001492-3"/>
    </source>
</evidence>
<dbReference type="STRING" id="1797263.A2397_04320"/>
<dbReference type="UniPathway" id="UPA00109">
    <property type="reaction ID" value="UER00186"/>
</dbReference>
<feature type="binding site" evidence="9 10">
    <location>
        <begin position="155"/>
        <end position="156"/>
    </location>
    <ligand>
        <name>substrate</name>
    </ligand>
</feature>
<feature type="binding site" evidence="11">
    <location>
        <position position="438"/>
    </location>
    <ligand>
        <name>Mn(2+)</name>
        <dbReference type="ChEBI" id="CHEBI:29035"/>
        <label>1</label>
    </ligand>
</feature>
<feature type="binding site" evidence="11">
    <location>
        <position position="434"/>
    </location>
    <ligand>
        <name>Mn(2+)</name>
        <dbReference type="ChEBI" id="CHEBI:29035"/>
        <label>1</label>
    </ligand>
</feature>
<dbReference type="PIRSF" id="PIRSF001492">
    <property type="entry name" value="IPGAM"/>
    <property type="match status" value="1"/>
</dbReference>
<evidence type="ECO:0000256" key="2">
    <source>
        <dbReference type="ARBA" id="ARBA00001936"/>
    </source>
</evidence>
<dbReference type="InterPro" id="IPR006124">
    <property type="entry name" value="Metalloenzyme"/>
</dbReference>
<protein>
    <recommendedName>
        <fullName evidence="9">2,3-bisphosphoglycerate-independent phosphoglycerate mutase</fullName>
        <shortName evidence="9">BPG-independent PGAM</shortName>
        <shortName evidence="9">Phosphoglyceromutase</shortName>
        <shortName evidence="9">iPGM</shortName>
        <ecNumber evidence="9">5.4.2.12</ecNumber>
    </recommendedName>
</protein>
<comment type="cofactor">
    <cofactor evidence="2">
        <name>Mn(2+)</name>
        <dbReference type="ChEBI" id="CHEBI:29035"/>
    </cofactor>
</comment>
<feature type="binding site" evidence="11">
    <location>
        <position position="476"/>
    </location>
    <ligand>
        <name>Mn(2+)</name>
        <dbReference type="ChEBI" id="CHEBI:29035"/>
        <label>2</label>
    </ligand>
</feature>
<dbReference type="Gene3D" id="3.40.720.10">
    <property type="entry name" value="Alkaline Phosphatase, subunit A"/>
    <property type="match status" value="1"/>
</dbReference>
<comment type="catalytic activity">
    <reaction evidence="1 9">
        <text>(2R)-2-phosphoglycerate = (2R)-3-phosphoglycerate</text>
        <dbReference type="Rhea" id="RHEA:15901"/>
        <dbReference type="ChEBI" id="CHEBI:58272"/>
        <dbReference type="ChEBI" id="CHEBI:58289"/>
        <dbReference type="EC" id="5.4.2.12"/>
    </reaction>
</comment>
<feature type="binding site" evidence="9 10">
    <location>
        <position position="193"/>
    </location>
    <ligand>
        <name>substrate</name>
    </ligand>
</feature>
<evidence type="ECO:0000256" key="7">
    <source>
        <dbReference type="ARBA" id="ARBA00023211"/>
    </source>
</evidence>
<accession>A0A1F4ZSE9</accession>
<dbReference type="SUPFAM" id="SSF53649">
    <property type="entry name" value="Alkaline phosphatase-like"/>
    <property type="match status" value="1"/>
</dbReference>
<evidence type="ECO:0000259" key="13">
    <source>
        <dbReference type="Pfam" id="PF06415"/>
    </source>
</evidence>
<feature type="binding site" evidence="9 10">
    <location>
        <position position="367"/>
    </location>
    <ligand>
        <name>substrate</name>
    </ligand>
</feature>
<feature type="binding site" evidence="9 10">
    <location>
        <begin position="263"/>
        <end position="266"/>
    </location>
    <ligand>
        <name>substrate</name>
    </ligand>
</feature>
<evidence type="ECO:0000256" key="5">
    <source>
        <dbReference type="ARBA" id="ARBA00022723"/>
    </source>
</evidence>
<dbReference type="Gene3D" id="3.40.1450.10">
    <property type="entry name" value="BPG-independent phosphoglycerate mutase, domain B"/>
    <property type="match status" value="1"/>
</dbReference>
<comment type="subunit">
    <text evidence="9">Monomer.</text>
</comment>
<feature type="domain" description="Metalloenzyme" evidence="12">
    <location>
        <begin position="6"/>
        <end position="532"/>
    </location>
</feature>
<dbReference type="PANTHER" id="PTHR31637">
    <property type="entry name" value="2,3-BISPHOSPHOGLYCERATE-INDEPENDENT PHOSPHOGLYCERATE MUTASE"/>
    <property type="match status" value="1"/>
</dbReference>
<keyword evidence="8 9" id="KW-0413">Isomerase</keyword>
<keyword evidence="5 11" id="KW-0479">Metal-binding</keyword>
<dbReference type="GO" id="GO:0030145">
    <property type="term" value="F:manganese ion binding"/>
    <property type="evidence" value="ECO:0007669"/>
    <property type="project" value="InterPro"/>
</dbReference>
<dbReference type="GO" id="GO:0006007">
    <property type="term" value="P:glucose catabolic process"/>
    <property type="evidence" value="ECO:0007669"/>
    <property type="project" value="InterPro"/>
</dbReference>
<feature type="domain" description="BPG-independent PGAM N-terminal" evidence="13">
    <location>
        <begin position="84"/>
        <end position="330"/>
    </location>
</feature>
<comment type="caution">
    <text evidence="9">Lacks conserved residue(s) required for the propagation of feature annotation.</text>
</comment>
<dbReference type="SUPFAM" id="SSF64158">
    <property type="entry name" value="2,3-Bisphosphoglycerate-independent phosphoglycerate mutase, substrate-binding domain"/>
    <property type="match status" value="1"/>
</dbReference>
<dbReference type="InterPro" id="IPR017850">
    <property type="entry name" value="Alkaline_phosphatase_core_sf"/>
</dbReference>
<dbReference type="CDD" id="cd16010">
    <property type="entry name" value="iPGM"/>
    <property type="match status" value="1"/>
</dbReference>
<evidence type="ECO:0000256" key="10">
    <source>
        <dbReference type="PIRSR" id="PIRSR001492-2"/>
    </source>
</evidence>
<evidence type="ECO:0000259" key="12">
    <source>
        <dbReference type="Pfam" id="PF01676"/>
    </source>
</evidence>
<dbReference type="GO" id="GO:0004619">
    <property type="term" value="F:phosphoglycerate mutase activity"/>
    <property type="evidence" value="ECO:0007669"/>
    <property type="project" value="UniProtKB-UniRule"/>
</dbReference>
<comment type="pathway">
    <text evidence="3 9">Carbohydrate degradation; glycolysis; pyruvate from D-glyceraldehyde 3-phosphate: step 3/5.</text>
</comment>
<reference evidence="14 15" key="1">
    <citation type="journal article" date="2016" name="Nat. Commun.">
        <title>Thousands of microbial genomes shed light on interconnected biogeochemical processes in an aquifer system.</title>
        <authorList>
            <person name="Anantharaman K."/>
            <person name="Brown C.T."/>
            <person name="Hug L.A."/>
            <person name="Sharon I."/>
            <person name="Castelle C.J."/>
            <person name="Probst A.J."/>
            <person name="Thomas B.C."/>
            <person name="Singh A."/>
            <person name="Wilkins M.J."/>
            <person name="Karaoz U."/>
            <person name="Brodie E.L."/>
            <person name="Williams K.H."/>
            <person name="Hubbard S.S."/>
            <person name="Banfield J.F."/>
        </authorList>
    </citation>
    <scope>NUCLEOTIDE SEQUENCE [LARGE SCALE GENOMIC DNA]</scope>
</reference>
<evidence type="ECO:0000256" key="3">
    <source>
        <dbReference type="ARBA" id="ARBA00004798"/>
    </source>
</evidence>
<evidence type="ECO:0000256" key="8">
    <source>
        <dbReference type="ARBA" id="ARBA00023235"/>
    </source>
</evidence>
<comment type="caution">
    <text evidence="14">The sequence shown here is derived from an EMBL/GenBank/DDBJ whole genome shotgun (WGS) entry which is preliminary data.</text>
</comment>